<name>A0A9P3PK45_LYOSH</name>
<evidence type="ECO:0000256" key="13">
    <source>
        <dbReference type="PIRSR" id="PIRSR602401-1"/>
    </source>
</evidence>
<dbReference type="Pfam" id="PF00067">
    <property type="entry name" value="p450"/>
    <property type="match status" value="1"/>
</dbReference>
<feature type="region of interest" description="Disordered" evidence="14">
    <location>
        <begin position="529"/>
        <end position="548"/>
    </location>
</feature>
<evidence type="ECO:0000256" key="11">
    <source>
        <dbReference type="ARBA" id="ARBA00023033"/>
    </source>
</evidence>
<accession>A0A9P3PK45</accession>
<dbReference type="GO" id="GO:0004497">
    <property type="term" value="F:monooxygenase activity"/>
    <property type="evidence" value="ECO:0007669"/>
    <property type="project" value="UniProtKB-KW"/>
</dbReference>
<comment type="similarity">
    <text evidence="4">Belongs to the cytochrome P450 family.</text>
</comment>
<evidence type="ECO:0000256" key="5">
    <source>
        <dbReference type="ARBA" id="ARBA00022617"/>
    </source>
</evidence>
<dbReference type="PANTHER" id="PTHR24305:SF166">
    <property type="entry name" value="CYTOCHROME P450 12A4, MITOCHONDRIAL-RELATED"/>
    <property type="match status" value="1"/>
</dbReference>
<evidence type="ECO:0000256" key="9">
    <source>
        <dbReference type="ARBA" id="ARBA00023002"/>
    </source>
</evidence>
<dbReference type="GO" id="GO:0016020">
    <property type="term" value="C:membrane"/>
    <property type="evidence" value="ECO:0007669"/>
    <property type="project" value="UniProtKB-SubCell"/>
</dbReference>
<keyword evidence="7 13" id="KW-0479">Metal-binding</keyword>
<evidence type="ECO:0000256" key="4">
    <source>
        <dbReference type="ARBA" id="ARBA00010617"/>
    </source>
</evidence>
<dbReference type="Proteomes" id="UP001063166">
    <property type="component" value="Unassembled WGS sequence"/>
</dbReference>
<feature type="binding site" description="axial binding residue" evidence="13">
    <location>
        <position position="486"/>
    </location>
    <ligand>
        <name>heme</name>
        <dbReference type="ChEBI" id="CHEBI:30413"/>
    </ligand>
    <ligandPart>
        <name>Fe</name>
        <dbReference type="ChEBI" id="CHEBI:18248"/>
    </ligandPart>
</feature>
<evidence type="ECO:0000256" key="10">
    <source>
        <dbReference type="ARBA" id="ARBA00023004"/>
    </source>
</evidence>
<keyword evidence="12 15" id="KW-0472">Membrane</keyword>
<evidence type="ECO:0000256" key="2">
    <source>
        <dbReference type="ARBA" id="ARBA00004370"/>
    </source>
</evidence>
<dbReference type="PRINTS" id="PR00463">
    <property type="entry name" value="EP450I"/>
</dbReference>
<dbReference type="InterPro" id="IPR001128">
    <property type="entry name" value="Cyt_P450"/>
</dbReference>
<dbReference type="GO" id="GO:0016705">
    <property type="term" value="F:oxidoreductase activity, acting on paired donors, with incorporation or reduction of molecular oxygen"/>
    <property type="evidence" value="ECO:0007669"/>
    <property type="project" value="InterPro"/>
</dbReference>
<evidence type="ECO:0000313" key="16">
    <source>
        <dbReference type="EMBL" id="GLB37393.1"/>
    </source>
</evidence>
<dbReference type="EMBL" id="BRPK01000004">
    <property type="protein sequence ID" value="GLB37393.1"/>
    <property type="molecule type" value="Genomic_DNA"/>
</dbReference>
<feature type="transmembrane region" description="Helical" evidence="15">
    <location>
        <begin position="12"/>
        <end position="35"/>
    </location>
</feature>
<organism evidence="16 17">
    <name type="scientific">Lyophyllum shimeji</name>
    <name type="common">Hon-shimeji</name>
    <name type="synonym">Tricholoma shimeji</name>
    <dbReference type="NCBI Taxonomy" id="47721"/>
    <lineage>
        <taxon>Eukaryota</taxon>
        <taxon>Fungi</taxon>
        <taxon>Dikarya</taxon>
        <taxon>Basidiomycota</taxon>
        <taxon>Agaricomycotina</taxon>
        <taxon>Agaricomycetes</taxon>
        <taxon>Agaricomycetidae</taxon>
        <taxon>Agaricales</taxon>
        <taxon>Tricholomatineae</taxon>
        <taxon>Lyophyllaceae</taxon>
        <taxon>Lyophyllum</taxon>
    </lineage>
</organism>
<sequence length="548" mass="61336">MSTLLSSIVDGLASKHIAIGIAASLGYFVIHRIWIWPYLLSPLRSVPGPPLGHPIWGQYRTIIRSESGIPHREWVKQYGPVVRVLGPVGIERLIFMKPEALHQILVKHWLQYPRPSFLRNILGVVAGYGLLTVTGDEHRHMRKAMNPAFSIPNLMAQTDMYYKSIDGLIEILKAGVHGAQVPEDGKVFHVYDWMSKVTLDIICETAFGYNADSLHDPCNELAEAYEQLVNLQTGPNLAKMTFLMSIPGAGRLFSSQWAYDHRHWFSKLPAFGSAYTVIEAMYRIRRVSSAMLREKMQDSAVLATDTEAKRDIMSLLVRARKADLDKDKAVYAMTDRAMMDQVLTFLGAGHETTATGLTWTLWLLANDQESQNKLREEVAPVFSDSQRPDYRSLKDLQWLDCVIMESLRVLPPVPLTIRTAAQTDYVDGVLVPKGTLLVIPIRVVNTWKVVWGEDAEQFNPKRWLNLPKNYHPVFSMLSFIAGPHACIGKTMAIMEMKAILAALIANFSFEPAYAGQTAKPAAAITMKPTDGMPLRVKPIRSPSTTGPS</sequence>
<gene>
    <name evidence="16" type="ORF">LshimejAT787_0404440</name>
</gene>
<protein>
    <submittedName>
        <fullName evidence="16">Cytochrome P450</fullName>
    </submittedName>
</protein>
<proteinExistence type="inferred from homology"/>
<comment type="cofactor">
    <cofactor evidence="1 13">
        <name>heme</name>
        <dbReference type="ChEBI" id="CHEBI:30413"/>
    </cofactor>
</comment>
<dbReference type="AlphaFoldDB" id="A0A9P3PK45"/>
<dbReference type="GO" id="GO:0005506">
    <property type="term" value="F:iron ion binding"/>
    <property type="evidence" value="ECO:0007669"/>
    <property type="project" value="InterPro"/>
</dbReference>
<evidence type="ECO:0000313" key="17">
    <source>
        <dbReference type="Proteomes" id="UP001063166"/>
    </source>
</evidence>
<comment type="caution">
    <text evidence="16">The sequence shown here is derived from an EMBL/GenBank/DDBJ whole genome shotgun (WGS) entry which is preliminary data.</text>
</comment>
<evidence type="ECO:0000256" key="3">
    <source>
        <dbReference type="ARBA" id="ARBA00004721"/>
    </source>
</evidence>
<keyword evidence="11" id="KW-0503">Monooxygenase</keyword>
<dbReference type="PRINTS" id="PR00385">
    <property type="entry name" value="P450"/>
</dbReference>
<comment type="pathway">
    <text evidence="3">Secondary metabolite biosynthesis; terpenoid biosynthesis.</text>
</comment>
<evidence type="ECO:0000256" key="8">
    <source>
        <dbReference type="ARBA" id="ARBA00022989"/>
    </source>
</evidence>
<keyword evidence="5 13" id="KW-0349">Heme</keyword>
<evidence type="ECO:0000256" key="12">
    <source>
        <dbReference type="ARBA" id="ARBA00023136"/>
    </source>
</evidence>
<dbReference type="OrthoDB" id="10029320at2759"/>
<comment type="subcellular location">
    <subcellularLocation>
        <location evidence="2">Membrane</location>
    </subcellularLocation>
</comment>
<keyword evidence="9" id="KW-0560">Oxidoreductase</keyword>
<keyword evidence="8 15" id="KW-1133">Transmembrane helix</keyword>
<dbReference type="InterPro" id="IPR002401">
    <property type="entry name" value="Cyt_P450_E_grp-I"/>
</dbReference>
<dbReference type="InterPro" id="IPR036396">
    <property type="entry name" value="Cyt_P450_sf"/>
</dbReference>
<dbReference type="InterPro" id="IPR050121">
    <property type="entry name" value="Cytochrome_P450_monoxygenase"/>
</dbReference>
<dbReference type="Gene3D" id="1.10.630.10">
    <property type="entry name" value="Cytochrome P450"/>
    <property type="match status" value="1"/>
</dbReference>
<evidence type="ECO:0000256" key="14">
    <source>
        <dbReference type="SAM" id="MobiDB-lite"/>
    </source>
</evidence>
<evidence type="ECO:0000256" key="1">
    <source>
        <dbReference type="ARBA" id="ARBA00001971"/>
    </source>
</evidence>
<keyword evidence="6 15" id="KW-0812">Transmembrane</keyword>
<dbReference type="GO" id="GO:0020037">
    <property type="term" value="F:heme binding"/>
    <property type="evidence" value="ECO:0007669"/>
    <property type="project" value="InterPro"/>
</dbReference>
<dbReference type="PANTHER" id="PTHR24305">
    <property type="entry name" value="CYTOCHROME P450"/>
    <property type="match status" value="1"/>
</dbReference>
<evidence type="ECO:0000256" key="7">
    <source>
        <dbReference type="ARBA" id="ARBA00022723"/>
    </source>
</evidence>
<evidence type="ECO:0000256" key="15">
    <source>
        <dbReference type="SAM" id="Phobius"/>
    </source>
</evidence>
<keyword evidence="17" id="KW-1185">Reference proteome</keyword>
<dbReference type="CDD" id="cd11069">
    <property type="entry name" value="CYP_FUM15-like"/>
    <property type="match status" value="1"/>
</dbReference>
<evidence type="ECO:0000256" key="6">
    <source>
        <dbReference type="ARBA" id="ARBA00022692"/>
    </source>
</evidence>
<reference evidence="16" key="1">
    <citation type="submission" date="2022-07" db="EMBL/GenBank/DDBJ databases">
        <title>The genome of Lyophyllum shimeji provides insight into the initial evolution of ectomycorrhizal fungal genome.</title>
        <authorList>
            <person name="Kobayashi Y."/>
            <person name="Shibata T."/>
            <person name="Hirakawa H."/>
            <person name="Shigenobu S."/>
            <person name="Nishiyama T."/>
            <person name="Yamada A."/>
            <person name="Hasebe M."/>
            <person name="Kawaguchi M."/>
        </authorList>
    </citation>
    <scope>NUCLEOTIDE SEQUENCE</scope>
    <source>
        <strain evidence="16">AT787</strain>
    </source>
</reference>
<dbReference type="SUPFAM" id="SSF48264">
    <property type="entry name" value="Cytochrome P450"/>
    <property type="match status" value="1"/>
</dbReference>
<keyword evidence="10 13" id="KW-0408">Iron</keyword>